<evidence type="ECO:0000256" key="8">
    <source>
        <dbReference type="ARBA" id="ARBA00048488"/>
    </source>
</evidence>
<comment type="similarity">
    <text evidence="2">Belongs to the MsrB Met sulfoxide reductase family.</text>
</comment>
<feature type="domain" description="MsrB" evidence="10">
    <location>
        <begin position="26"/>
        <end position="148"/>
    </location>
</feature>
<dbReference type="EMBL" id="JMIB01000026">
    <property type="protein sequence ID" value="KDM91162.1"/>
    <property type="molecule type" value="Genomic_DNA"/>
</dbReference>
<dbReference type="GO" id="GO:0046872">
    <property type="term" value="F:metal ion binding"/>
    <property type="evidence" value="ECO:0007669"/>
    <property type="project" value="UniProtKB-KW"/>
</dbReference>
<accession>A0A066RU33</accession>
<comment type="caution">
    <text evidence="11">The sequence shown here is derived from an EMBL/GenBank/DDBJ whole genome shotgun (WGS) entry which is preliminary data.</text>
</comment>
<dbReference type="InterPro" id="IPR002579">
    <property type="entry name" value="Met_Sox_Rdtase_MsrB_dom"/>
</dbReference>
<evidence type="ECO:0000256" key="3">
    <source>
        <dbReference type="ARBA" id="ARBA00012499"/>
    </source>
</evidence>
<keyword evidence="12" id="KW-1185">Reference proteome</keyword>
<dbReference type="AlphaFoldDB" id="A0A066RU33"/>
<keyword evidence="5" id="KW-0479">Metal-binding</keyword>
<protein>
    <recommendedName>
        <fullName evidence="4">Peptide methionine sulfoxide reductase MsrB</fullName>
        <ecNumber evidence="3">1.8.4.12</ecNumber>
    </recommendedName>
    <alternativeName>
        <fullName evidence="9">Peptide-methionine (R)-S-oxide reductase</fullName>
    </alternativeName>
</protein>
<evidence type="ECO:0000256" key="7">
    <source>
        <dbReference type="ARBA" id="ARBA00023002"/>
    </source>
</evidence>
<keyword evidence="7" id="KW-0560">Oxidoreductase</keyword>
<evidence type="ECO:0000256" key="1">
    <source>
        <dbReference type="ARBA" id="ARBA00001947"/>
    </source>
</evidence>
<dbReference type="Gene3D" id="2.170.150.20">
    <property type="entry name" value="Peptide methionine sulfoxide reductase"/>
    <property type="match status" value="1"/>
</dbReference>
<evidence type="ECO:0000259" key="10">
    <source>
        <dbReference type="PROSITE" id="PS51790"/>
    </source>
</evidence>
<dbReference type="FunFam" id="2.170.150.20:FF:000001">
    <property type="entry name" value="Peptide methionine sulfoxide reductase MsrB"/>
    <property type="match status" value="1"/>
</dbReference>
<evidence type="ECO:0000313" key="11">
    <source>
        <dbReference type="EMBL" id="KDM91162.1"/>
    </source>
</evidence>
<evidence type="ECO:0000256" key="9">
    <source>
        <dbReference type="ARBA" id="ARBA00075819"/>
    </source>
</evidence>
<comment type="cofactor">
    <cofactor evidence="1">
        <name>Zn(2+)</name>
        <dbReference type="ChEBI" id="CHEBI:29105"/>
    </cofactor>
</comment>
<evidence type="ECO:0000256" key="6">
    <source>
        <dbReference type="ARBA" id="ARBA00022833"/>
    </source>
</evidence>
<dbReference type="STRING" id="1654360.EA58_13510"/>
<dbReference type="InterPro" id="IPR011057">
    <property type="entry name" value="Mss4-like_sf"/>
</dbReference>
<evidence type="ECO:0000256" key="5">
    <source>
        <dbReference type="ARBA" id="ARBA00022723"/>
    </source>
</evidence>
<dbReference type="PROSITE" id="PS51790">
    <property type="entry name" value="MSRB"/>
    <property type="match status" value="1"/>
</dbReference>
<evidence type="ECO:0000313" key="12">
    <source>
        <dbReference type="Proteomes" id="UP000027192"/>
    </source>
</evidence>
<keyword evidence="6" id="KW-0862">Zinc</keyword>
<organism evidence="11 12">
    <name type="scientific">Photobacterium galatheae</name>
    <dbReference type="NCBI Taxonomy" id="1654360"/>
    <lineage>
        <taxon>Bacteria</taxon>
        <taxon>Pseudomonadati</taxon>
        <taxon>Pseudomonadota</taxon>
        <taxon>Gammaproteobacteria</taxon>
        <taxon>Vibrionales</taxon>
        <taxon>Vibrionaceae</taxon>
        <taxon>Photobacterium</taxon>
    </lineage>
</organism>
<gene>
    <name evidence="11" type="ORF">EA58_13510</name>
</gene>
<comment type="catalytic activity">
    <reaction evidence="8">
        <text>L-methionyl-[protein] + [thioredoxin]-disulfide + H2O = L-methionyl-(R)-S-oxide-[protein] + [thioredoxin]-dithiol</text>
        <dbReference type="Rhea" id="RHEA:24164"/>
        <dbReference type="Rhea" id="RHEA-COMP:10698"/>
        <dbReference type="Rhea" id="RHEA-COMP:10700"/>
        <dbReference type="Rhea" id="RHEA-COMP:12313"/>
        <dbReference type="Rhea" id="RHEA-COMP:12314"/>
        <dbReference type="ChEBI" id="CHEBI:15377"/>
        <dbReference type="ChEBI" id="CHEBI:16044"/>
        <dbReference type="ChEBI" id="CHEBI:29950"/>
        <dbReference type="ChEBI" id="CHEBI:45764"/>
        <dbReference type="ChEBI" id="CHEBI:50058"/>
        <dbReference type="EC" id="1.8.4.12"/>
    </reaction>
</comment>
<dbReference type="RefSeq" id="WP_036753409.1">
    <property type="nucleotide sequence ID" value="NZ_JAGSGC010000009.1"/>
</dbReference>
<dbReference type="EC" id="1.8.4.12" evidence="3"/>
<dbReference type="GO" id="GO:0030091">
    <property type="term" value="P:protein repair"/>
    <property type="evidence" value="ECO:0007669"/>
    <property type="project" value="InterPro"/>
</dbReference>
<reference evidence="11 12" key="1">
    <citation type="submission" date="2014-04" db="EMBL/GenBank/DDBJ databases">
        <title>Draft genome sequence of Photobacterium halotolerans S2753: a solonamide, ngercheumicin and holomycin producer.</title>
        <authorList>
            <person name="Machado H.R."/>
            <person name="Gram L."/>
        </authorList>
    </citation>
    <scope>NUCLEOTIDE SEQUENCE [LARGE SCALE GENOMIC DNA]</scope>
    <source>
        <strain evidence="11 12">S2753</strain>
    </source>
</reference>
<dbReference type="NCBIfam" id="TIGR00357">
    <property type="entry name" value="peptide-methionine (R)-S-oxide reductase MsrB"/>
    <property type="match status" value="1"/>
</dbReference>
<name>A0A066RU33_9GAMM</name>
<dbReference type="Proteomes" id="UP000027192">
    <property type="component" value="Unassembled WGS sequence"/>
</dbReference>
<dbReference type="SUPFAM" id="SSF51316">
    <property type="entry name" value="Mss4-like"/>
    <property type="match status" value="1"/>
</dbReference>
<evidence type="ECO:0000256" key="2">
    <source>
        <dbReference type="ARBA" id="ARBA00007174"/>
    </source>
</evidence>
<dbReference type="GO" id="GO:0033743">
    <property type="term" value="F:peptide-methionine (R)-S-oxide reductase activity"/>
    <property type="evidence" value="ECO:0007669"/>
    <property type="project" value="UniProtKB-EC"/>
</dbReference>
<dbReference type="PANTHER" id="PTHR10173:SF52">
    <property type="entry name" value="METHIONINE-R-SULFOXIDE REDUCTASE B1"/>
    <property type="match status" value="1"/>
</dbReference>
<dbReference type="Pfam" id="PF01641">
    <property type="entry name" value="SelR"/>
    <property type="match status" value="1"/>
</dbReference>
<dbReference type="OrthoDB" id="4174719at2"/>
<proteinExistence type="inferred from homology"/>
<sequence>MLTWENVIEHAAKGNLPADRRVEKSEDEWRQMLSEDAYYVTRLKGTERPFGSEMCELFEPGEYACVCCGNMLFDAGEKFDSGSGWPSFTQPVKANAISYHLDTTHGMQRIETTCSVCDAHLGHVFPDGPAPSGLRYCMNAVALKKVSE</sequence>
<dbReference type="PANTHER" id="PTHR10173">
    <property type="entry name" value="METHIONINE SULFOXIDE REDUCTASE"/>
    <property type="match status" value="1"/>
</dbReference>
<evidence type="ECO:0000256" key="4">
    <source>
        <dbReference type="ARBA" id="ARBA00021130"/>
    </source>
</evidence>
<dbReference type="GO" id="GO:0005737">
    <property type="term" value="C:cytoplasm"/>
    <property type="evidence" value="ECO:0007669"/>
    <property type="project" value="TreeGrafter"/>
</dbReference>
<dbReference type="GO" id="GO:0006979">
    <property type="term" value="P:response to oxidative stress"/>
    <property type="evidence" value="ECO:0007669"/>
    <property type="project" value="InterPro"/>
</dbReference>
<dbReference type="InterPro" id="IPR028427">
    <property type="entry name" value="Met_Sox_Rdtase_MsrB"/>
</dbReference>